<sequence length="188" mass="22352">MIAIQNQLVQRHREDRAREEEINWDFKIEAHFDPTVPEKEQIDMEVPISPFSCHPSMEEWREVHKKSKLAPTHKPKKTNSSTQQRDNKHHPHRLPCKQRKPLQTQKNRANPLKEDKGPVKKNEWTQTSLQRNMHSSKQGHLESKGASGTPIITVQRQQTHKKVLRPVGWAICYNVYWNHKRPRHNYNY</sequence>
<dbReference type="Proteomes" id="UP001165960">
    <property type="component" value="Unassembled WGS sequence"/>
</dbReference>
<organism evidence="1 2">
    <name type="scientific">Entomophthora muscae</name>
    <dbReference type="NCBI Taxonomy" id="34485"/>
    <lineage>
        <taxon>Eukaryota</taxon>
        <taxon>Fungi</taxon>
        <taxon>Fungi incertae sedis</taxon>
        <taxon>Zoopagomycota</taxon>
        <taxon>Entomophthoromycotina</taxon>
        <taxon>Entomophthoromycetes</taxon>
        <taxon>Entomophthorales</taxon>
        <taxon>Entomophthoraceae</taxon>
        <taxon>Entomophthora</taxon>
    </lineage>
</organism>
<protein>
    <submittedName>
        <fullName evidence="1">Uncharacterized protein</fullName>
    </submittedName>
</protein>
<accession>A0ACC2UA80</accession>
<gene>
    <name evidence="1" type="ORF">DSO57_1029627</name>
</gene>
<dbReference type="EMBL" id="QTSX02000907">
    <property type="protein sequence ID" value="KAJ9083919.1"/>
    <property type="molecule type" value="Genomic_DNA"/>
</dbReference>
<proteinExistence type="predicted"/>
<reference evidence="1" key="1">
    <citation type="submission" date="2022-04" db="EMBL/GenBank/DDBJ databases">
        <title>Genome of the entomopathogenic fungus Entomophthora muscae.</title>
        <authorList>
            <person name="Elya C."/>
            <person name="Lovett B.R."/>
            <person name="Lee E."/>
            <person name="Macias A.M."/>
            <person name="Hajek A.E."/>
            <person name="De Bivort B.L."/>
            <person name="Kasson M.T."/>
            <person name="De Fine Licht H.H."/>
            <person name="Stajich J.E."/>
        </authorList>
    </citation>
    <scope>NUCLEOTIDE SEQUENCE</scope>
    <source>
        <strain evidence="1">Berkeley</strain>
    </source>
</reference>
<name>A0ACC2UA80_9FUNG</name>
<evidence type="ECO:0000313" key="2">
    <source>
        <dbReference type="Proteomes" id="UP001165960"/>
    </source>
</evidence>
<evidence type="ECO:0000313" key="1">
    <source>
        <dbReference type="EMBL" id="KAJ9083919.1"/>
    </source>
</evidence>
<comment type="caution">
    <text evidence="1">The sequence shown here is derived from an EMBL/GenBank/DDBJ whole genome shotgun (WGS) entry which is preliminary data.</text>
</comment>
<keyword evidence="2" id="KW-1185">Reference proteome</keyword>